<sequence>MDKNKRKELQEAYKQMKTYMGVIRITNRTNGKIYIDAYPNLKNKWLTIQAQLDTGRFANAELQRDWKTFGPGAFGYEVLEQKETDDIADIKWEMKRMEKRWMEELQPHGERGYRKPPNP</sequence>
<dbReference type="Gene3D" id="3.40.1440.10">
    <property type="entry name" value="GIY-YIG endonuclease"/>
    <property type="match status" value="1"/>
</dbReference>
<keyword evidence="2" id="KW-1185">Reference proteome</keyword>
<name>A0A6C0FXM8_9BACL</name>
<protein>
    <submittedName>
        <fullName evidence="1">GIY-YIG nuclease family protein</fullName>
    </submittedName>
</protein>
<proteinExistence type="predicted"/>
<reference evidence="1 2" key="1">
    <citation type="submission" date="2020-01" db="EMBL/GenBank/DDBJ databases">
        <title>Paenibacillus sp. nov., isolated from tomato rhizosphere.</title>
        <authorList>
            <person name="Weon H.-Y."/>
            <person name="Lee S.A."/>
        </authorList>
    </citation>
    <scope>NUCLEOTIDE SEQUENCE [LARGE SCALE GENOMIC DNA]</scope>
    <source>
        <strain evidence="1 2">12200R-189</strain>
    </source>
</reference>
<organism evidence="1 2">
    <name type="scientific">Paenibacillus lycopersici</name>
    <dbReference type="NCBI Taxonomy" id="2704462"/>
    <lineage>
        <taxon>Bacteria</taxon>
        <taxon>Bacillati</taxon>
        <taxon>Bacillota</taxon>
        <taxon>Bacilli</taxon>
        <taxon>Bacillales</taxon>
        <taxon>Paenibacillaceae</taxon>
        <taxon>Paenibacillus</taxon>
    </lineage>
</organism>
<dbReference type="RefSeq" id="WP_162357896.1">
    <property type="nucleotide sequence ID" value="NZ_CP048209.1"/>
</dbReference>
<dbReference type="KEGG" id="plyc:GXP70_16800"/>
<evidence type="ECO:0000313" key="2">
    <source>
        <dbReference type="Proteomes" id="UP000476064"/>
    </source>
</evidence>
<dbReference type="AlphaFoldDB" id="A0A6C0FXM8"/>
<dbReference type="Proteomes" id="UP000476064">
    <property type="component" value="Chromosome"/>
</dbReference>
<dbReference type="InterPro" id="IPR035901">
    <property type="entry name" value="GIY-YIG_endonuc_sf"/>
</dbReference>
<evidence type="ECO:0000313" key="1">
    <source>
        <dbReference type="EMBL" id="QHT61457.1"/>
    </source>
</evidence>
<dbReference type="CDD" id="cd10451">
    <property type="entry name" value="GIY-YIG_LuxR_like"/>
    <property type="match status" value="1"/>
</dbReference>
<gene>
    <name evidence="1" type="ORF">GXP70_16800</name>
</gene>
<dbReference type="SUPFAM" id="SSF82771">
    <property type="entry name" value="GIY-YIG endonuclease"/>
    <property type="match status" value="1"/>
</dbReference>
<dbReference type="EMBL" id="CP048209">
    <property type="protein sequence ID" value="QHT61457.1"/>
    <property type="molecule type" value="Genomic_DNA"/>
</dbReference>
<accession>A0A6C0FXM8</accession>